<gene>
    <name evidence="1" type="ORF">BP01DRAFT_93626</name>
</gene>
<accession>A0A318ZJB6</accession>
<sequence>MDTLATLRVMDHHPIQPASLPSSLLLRLTRLLRGLNGGGSKVMLLPCNAPYWDLCVSRLRSLAILNDCLSPHRHHHHHSRRRRLLLPCAMAAAQLSSNLGPQPGID</sequence>
<keyword evidence="2" id="KW-1185">Reference proteome</keyword>
<name>A0A318ZJB6_9EURO</name>
<dbReference type="GeneID" id="37081476"/>
<organism evidence="1 2">
    <name type="scientific">Aspergillus saccharolyticus JOP 1030-1</name>
    <dbReference type="NCBI Taxonomy" id="1450539"/>
    <lineage>
        <taxon>Eukaryota</taxon>
        <taxon>Fungi</taxon>
        <taxon>Dikarya</taxon>
        <taxon>Ascomycota</taxon>
        <taxon>Pezizomycotina</taxon>
        <taxon>Eurotiomycetes</taxon>
        <taxon>Eurotiomycetidae</taxon>
        <taxon>Eurotiales</taxon>
        <taxon>Aspergillaceae</taxon>
        <taxon>Aspergillus</taxon>
        <taxon>Aspergillus subgen. Circumdati</taxon>
    </lineage>
</organism>
<dbReference type="AlphaFoldDB" id="A0A318ZJB6"/>
<dbReference type="EMBL" id="KZ821241">
    <property type="protein sequence ID" value="PYH43830.1"/>
    <property type="molecule type" value="Genomic_DNA"/>
</dbReference>
<dbReference type="RefSeq" id="XP_025429812.1">
    <property type="nucleotide sequence ID" value="XM_025580247.1"/>
</dbReference>
<evidence type="ECO:0000313" key="1">
    <source>
        <dbReference type="EMBL" id="PYH43830.1"/>
    </source>
</evidence>
<reference evidence="1 2" key="1">
    <citation type="submission" date="2016-12" db="EMBL/GenBank/DDBJ databases">
        <title>The genomes of Aspergillus section Nigri reveals drivers in fungal speciation.</title>
        <authorList>
            <consortium name="DOE Joint Genome Institute"/>
            <person name="Vesth T.C."/>
            <person name="Nybo J."/>
            <person name="Theobald S."/>
            <person name="Brandl J."/>
            <person name="Frisvad J.C."/>
            <person name="Nielsen K.F."/>
            <person name="Lyhne E.K."/>
            <person name="Kogle M.E."/>
            <person name="Kuo A."/>
            <person name="Riley R."/>
            <person name="Clum A."/>
            <person name="Nolan M."/>
            <person name="Lipzen A."/>
            <person name="Salamov A."/>
            <person name="Henrissat B."/>
            <person name="Wiebenga A."/>
            <person name="De Vries R.P."/>
            <person name="Grigoriev I.V."/>
            <person name="Mortensen U.H."/>
            <person name="Andersen M.R."/>
            <person name="Baker S.E."/>
        </authorList>
    </citation>
    <scope>NUCLEOTIDE SEQUENCE [LARGE SCALE GENOMIC DNA]</scope>
    <source>
        <strain evidence="1 2">JOP 1030-1</strain>
    </source>
</reference>
<protein>
    <submittedName>
        <fullName evidence="1">Uncharacterized protein</fullName>
    </submittedName>
</protein>
<evidence type="ECO:0000313" key="2">
    <source>
        <dbReference type="Proteomes" id="UP000248349"/>
    </source>
</evidence>
<proteinExistence type="predicted"/>
<dbReference type="Proteomes" id="UP000248349">
    <property type="component" value="Unassembled WGS sequence"/>
</dbReference>